<feature type="non-terminal residue" evidence="1">
    <location>
        <position position="52"/>
    </location>
</feature>
<evidence type="ECO:0000313" key="1">
    <source>
        <dbReference type="EMBL" id="KAK0716171.1"/>
    </source>
</evidence>
<gene>
    <name evidence="1" type="ORF">B0H67DRAFT_457294</name>
</gene>
<organism evidence="1 2">
    <name type="scientific">Lasiosphaeris hirsuta</name>
    <dbReference type="NCBI Taxonomy" id="260670"/>
    <lineage>
        <taxon>Eukaryota</taxon>
        <taxon>Fungi</taxon>
        <taxon>Dikarya</taxon>
        <taxon>Ascomycota</taxon>
        <taxon>Pezizomycotina</taxon>
        <taxon>Sordariomycetes</taxon>
        <taxon>Sordariomycetidae</taxon>
        <taxon>Sordariales</taxon>
        <taxon>Lasiosphaeriaceae</taxon>
        <taxon>Lasiosphaeris</taxon>
    </lineage>
</organism>
<keyword evidence="2" id="KW-1185">Reference proteome</keyword>
<accession>A0AA40AHX9</accession>
<dbReference type="Proteomes" id="UP001172102">
    <property type="component" value="Unassembled WGS sequence"/>
</dbReference>
<evidence type="ECO:0000313" key="2">
    <source>
        <dbReference type="Proteomes" id="UP001172102"/>
    </source>
</evidence>
<sequence length="52" mass="5956">MCYTLVELYSLCRCIYYQYPIDRCAAYGRPGHSITRRTILVGSACSLHQTAH</sequence>
<reference evidence="1" key="1">
    <citation type="submission" date="2023-06" db="EMBL/GenBank/DDBJ databases">
        <title>Genome-scale phylogeny and comparative genomics of the fungal order Sordariales.</title>
        <authorList>
            <consortium name="Lawrence Berkeley National Laboratory"/>
            <person name="Hensen N."/>
            <person name="Bonometti L."/>
            <person name="Westerberg I."/>
            <person name="Brannstrom I.O."/>
            <person name="Guillou S."/>
            <person name="Cros-Aarteil S."/>
            <person name="Calhoun S."/>
            <person name="Haridas S."/>
            <person name="Kuo A."/>
            <person name="Mondo S."/>
            <person name="Pangilinan J."/>
            <person name="Riley R."/>
            <person name="Labutti K."/>
            <person name="Andreopoulos B."/>
            <person name="Lipzen A."/>
            <person name="Chen C."/>
            <person name="Yanf M."/>
            <person name="Daum C."/>
            <person name="Ng V."/>
            <person name="Clum A."/>
            <person name="Steindorff A."/>
            <person name="Ohm R."/>
            <person name="Martin F."/>
            <person name="Silar P."/>
            <person name="Natvig D."/>
            <person name="Lalanne C."/>
            <person name="Gautier V."/>
            <person name="Ament-Velasquez S.L."/>
            <person name="Kruys A."/>
            <person name="Hutchinson M.I."/>
            <person name="Powell A.J."/>
            <person name="Barry K."/>
            <person name="Miller A.N."/>
            <person name="Grigoriev I.V."/>
            <person name="Debuchy R."/>
            <person name="Gladieux P."/>
            <person name="Thoren M.H."/>
            <person name="Johannesson H."/>
        </authorList>
    </citation>
    <scope>NUCLEOTIDE SEQUENCE</scope>
    <source>
        <strain evidence="1">SMH4607-1</strain>
    </source>
</reference>
<dbReference type="AlphaFoldDB" id="A0AA40AHX9"/>
<protein>
    <submittedName>
        <fullName evidence="1">Uncharacterized protein</fullName>
    </submittedName>
</protein>
<dbReference type="EMBL" id="JAUKUA010000004">
    <property type="protein sequence ID" value="KAK0716171.1"/>
    <property type="molecule type" value="Genomic_DNA"/>
</dbReference>
<proteinExistence type="predicted"/>
<name>A0AA40AHX9_9PEZI</name>
<comment type="caution">
    <text evidence="1">The sequence shown here is derived from an EMBL/GenBank/DDBJ whole genome shotgun (WGS) entry which is preliminary data.</text>
</comment>